<keyword evidence="8" id="KW-1185">Reference proteome</keyword>
<dbReference type="Pfam" id="PF02588">
    <property type="entry name" value="YitT_membrane"/>
    <property type="match status" value="1"/>
</dbReference>
<dbReference type="AlphaFoldDB" id="A0A245ZFL3"/>
<dbReference type="GO" id="GO:0005886">
    <property type="term" value="C:plasma membrane"/>
    <property type="evidence" value="ECO:0007669"/>
    <property type="project" value="UniProtKB-SubCell"/>
</dbReference>
<keyword evidence="4 6" id="KW-1133">Transmembrane helix</keyword>
<protein>
    <recommendedName>
        <fullName evidence="9">5xTM membrane BCR, YitT family</fullName>
    </recommendedName>
</protein>
<dbReference type="EMBL" id="NBBJ01000005">
    <property type="protein sequence ID" value="OWK28540.1"/>
    <property type="molecule type" value="Genomic_DNA"/>
</dbReference>
<keyword evidence="5 6" id="KW-0472">Membrane</keyword>
<dbReference type="InterPro" id="IPR051461">
    <property type="entry name" value="UPF0750_membrane"/>
</dbReference>
<evidence type="ECO:0000256" key="3">
    <source>
        <dbReference type="ARBA" id="ARBA00022692"/>
    </source>
</evidence>
<reference evidence="7 8" key="1">
    <citation type="submission" date="2017-03" db="EMBL/GenBank/DDBJ databases">
        <title>Genome sequence of Sphingomonas mucosissima DSM 17494.</title>
        <authorList>
            <person name="Poehlein A."/>
            <person name="Wuebbeler J.H."/>
            <person name="Steinbuechel A."/>
            <person name="Daniel R."/>
        </authorList>
    </citation>
    <scope>NUCLEOTIDE SEQUENCE [LARGE SCALE GENOMIC DNA]</scope>
    <source>
        <strain evidence="7 8">DSM 17494</strain>
    </source>
</reference>
<evidence type="ECO:0000313" key="8">
    <source>
        <dbReference type="Proteomes" id="UP000197783"/>
    </source>
</evidence>
<keyword evidence="3 6" id="KW-0812">Transmembrane</keyword>
<organism evidence="7 8">
    <name type="scientific">Sphingomonas mucosissima</name>
    <dbReference type="NCBI Taxonomy" id="370959"/>
    <lineage>
        <taxon>Bacteria</taxon>
        <taxon>Pseudomonadati</taxon>
        <taxon>Pseudomonadota</taxon>
        <taxon>Alphaproteobacteria</taxon>
        <taxon>Sphingomonadales</taxon>
        <taxon>Sphingomonadaceae</taxon>
        <taxon>Sphingomonas</taxon>
    </lineage>
</organism>
<feature type="transmembrane region" description="Helical" evidence="6">
    <location>
        <begin position="58"/>
        <end position="84"/>
    </location>
</feature>
<feature type="transmembrane region" description="Helical" evidence="6">
    <location>
        <begin position="190"/>
        <end position="208"/>
    </location>
</feature>
<comment type="caution">
    <text evidence="7">The sequence shown here is derived from an EMBL/GenBank/DDBJ whole genome shotgun (WGS) entry which is preliminary data.</text>
</comment>
<feature type="transmembrane region" description="Helical" evidence="6">
    <location>
        <begin position="29"/>
        <end position="46"/>
    </location>
</feature>
<gene>
    <name evidence="7" type="ORF">SPMU_28010</name>
</gene>
<dbReference type="RefSeq" id="WP_211275811.1">
    <property type="nucleotide sequence ID" value="NZ_NBBJ01000005.1"/>
</dbReference>
<dbReference type="PANTHER" id="PTHR33545:SF5">
    <property type="entry name" value="UPF0750 MEMBRANE PROTEIN YITT"/>
    <property type="match status" value="1"/>
</dbReference>
<evidence type="ECO:0000256" key="6">
    <source>
        <dbReference type="SAM" id="Phobius"/>
    </source>
</evidence>
<evidence type="ECO:0000256" key="1">
    <source>
        <dbReference type="ARBA" id="ARBA00004651"/>
    </source>
</evidence>
<evidence type="ECO:0000256" key="5">
    <source>
        <dbReference type="ARBA" id="ARBA00023136"/>
    </source>
</evidence>
<accession>A0A245ZFL3</accession>
<dbReference type="InterPro" id="IPR003740">
    <property type="entry name" value="YitT"/>
</dbReference>
<keyword evidence="2" id="KW-1003">Cell membrane</keyword>
<feature type="transmembrane region" description="Helical" evidence="6">
    <location>
        <begin position="90"/>
        <end position="112"/>
    </location>
</feature>
<dbReference type="PANTHER" id="PTHR33545">
    <property type="entry name" value="UPF0750 MEMBRANE PROTEIN YITT-RELATED"/>
    <property type="match status" value="1"/>
</dbReference>
<feature type="transmembrane region" description="Helical" evidence="6">
    <location>
        <begin position="124"/>
        <end position="146"/>
    </location>
</feature>
<evidence type="ECO:0000256" key="2">
    <source>
        <dbReference type="ARBA" id="ARBA00022475"/>
    </source>
</evidence>
<comment type="subcellular location">
    <subcellularLocation>
        <location evidence="1">Cell membrane</location>
        <topology evidence="1">Multi-pass membrane protein</topology>
    </subcellularLocation>
</comment>
<proteinExistence type="predicted"/>
<sequence>MPVTIGGPMPNTPFSDDLAATSHTSLEDGYALCIGCILIAVGLAMLRAAHLVTGGTAGLALLISRFISISPGVLFAVLNLPFFILAARVMGSWFTARTIIVSLGIAGMSMVIDATTRIASGNPAVAAIAGGTLLGMGTLALARHGAGVGGVGIVTLWLQNARGWNAGRTQIAIDALVLAAAGVFLRPDRLLWSAVSALMMASVVYLWHRPGRYTGVSATRRRPPA</sequence>
<name>A0A245ZFL3_9SPHN</name>
<evidence type="ECO:0008006" key="9">
    <source>
        <dbReference type="Google" id="ProtNLM"/>
    </source>
</evidence>
<dbReference type="Proteomes" id="UP000197783">
    <property type="component" value="Unassembled WGS sequence"/>
</dbReference>
<evidence type="ECO:0000313" key="7">
    <source>
        <dbReference type="EMBL" id="OWK28540.1"/>
    </source>
</evidence>
<evidence type="ECO:0000256" key="4">
    <source>
        <dbReference type="ARBA" id="ARBA00022989"/>
    </source>
</evidence>